<dbReference type="PANTHER" id="PTHR35936">
    <property type="entry name" value="MEMBRANE-BOUND LYTIC MUREIN TRANSGLYCOSYLASE F"/>
    <property type="match status" value="1"/>
</dbReference>
<dbReference type="Pfam" id="PF00497">
    <property type="entry name" value="SBP_bac_3"/>
    <property type="match status" value="1"/>
</dbReference>
<gene>
    <name evidence="5" type="ORF">DFO65_11225</name>
</gene>
<accession>A0A366IGP0</accession>
<dbReference type="CDD" id="cd01004">
    <property type="entry name" value="PBP2_MidA_like"/>
    <property type="match status" value="1"/>
</dbReference>
<dbReference type="PANTHER" id="PTHR35936:SF17">
    <property type="entry name" value="ARGININE-BINDING EXTRACELLULAR PROTEIN ARTP"/>
    <property type="match status" value="1"/>
</dbReference>
<reference evidence="5 6" key="1">
    <citation type="submission" date="2018-06" db="EMBL/GenBank/DDBJ databases">
        <title>Freshwater and sediment microbial communities from various areas in North America, analyzing microbe dynamics in response to fracking.</title>
        <authorList>
            <person name="Lamendella R."/>
        </authorList>
    </citation>
    <scope>NUCLEOTIDE SEQUENCE [LARGE SCALE GENOMIC DNA]</scope>
    <source>
        <strain evidence="5 6">3b_TX</strain>
    </source>
</reference>
<evidence type="ECO:0000256" key="1">
    <source>
        <dbReference type="ARBA" id="ARBA00022729"/>
    </source>
</evidence>
<feature type="region of interest" description="Disordered" evidence="2">
    <location>
        <begin position="25"/>
        <end position="48"/>
    </location>
</feature>
<dbReference type="InterPro" id="IPR001638">
    <property type="entry name" value="Solute-binding_3/MltF_N"/>
</dbReference>
<dbReference type="Proteomes" id="UP000253509">
    <property type="component" value="Unassembled WGS sequence"/>
</dbReference>
<evidence type="ECO:0000256" key="2">
    <source>
        <dbReference type="SAM" id="MobiDB-lite"/>
    </source>
</evidence>
<dbReference type="SUPFAM" id="SSF53850">
    <property type="entry name" value="Periplasmic binding protein-like II"/>
    <property type="match status" value="1"/>
</dbReference>
<proteinExistence type="predicted"/>
<keyword evidence="6" id="KW-1185">Reference proteome</keyword>
<keyword evidence="1 3" id="KW-0732">Signal</keyword>
<evidence type="ECO:0000259" key="4">
    <source>
        <dbReference type="SMART" id="SM00062"/>
    </source>
</evidence>
<dbReference type="SMART" id="SM00062">
    <property type="entry name" value="PBPb"/>
    <property type="match status" value="1"/>
</dbReference>
<dbReference type="RefSeq" id="WP_113905177.1">
    <property type="nucleotide sequence ID" value="NZ_QNSB01000012.1"/>
</dbReference>
<feature type="signal peptide" evidence="3">
    <location>
        <begin position="1"/>
        <end position="21"/>
    </location>
</feature>
<sequence length="313" mass="33632">MKCRTLLIGAISLGLVAGLTACDPEADATKKDNGDSQQLADDAMDESDVEVDEEAVALLPDEVKERGTLRSALDLHYPPTSFKNAGSNEALGFNPDFTRLLGARLGLDVEFSNVTFDTIITGIEAGRYDISAHNFTATPERLEAVDMVSYWNSGSSLVVLAGNPENLDANDLSLCGKTVAVHKGSTQADKHLPDINDKCEEAGEPPVDDVLLPEVQSSLTQLVSKRIDAVFADTPQLAWAAAEQPDEFELLNPQYKKKDGNNVVSLALPKDSELTEAVEVATRNLVGTEDYTEALSRWGLESGAIDPSEVAKQ</sequence>
<dbReference type="Gene3D" id="3.40.190.10">
    <property type="entry name" value="Periplasmic binding protein-like II"/>
    <property type="match status" value="2"/>
</dbReference>
<name>A0A366IGP0_9MICO</name>
<dbReference type="EMBL" id="QNSB01000012">
    <property type="protein sequence ID" value="RBP69491.1"/>
    <property type="molecule type" value="Genomic_DNA"/>
</dbReference>
<comment type="caution">
    <text evidence="5">The sequence shown here is derived from an EMBL/GenBank/DDBJ whole genome shotgun (WGS) entry which is preliminary data.</text>
</comment>
<dbReference type="AlphaFoldDB" id="A0A366IGP0"/>
<evidence type="ECO:0000313" key="5">
    <source>
        <dbReference type="EMBL" id="RBP69491.1"/>
    </source>
</evidence>
<organism evidence="5 6">
    <name type="scientific">Brevibacterium celere</name>
    <dbReference type="NCBI Taxonomy" id="225845"/>
    <lineage>
        <taxon>Bacteria</taxon>
        <taxon>Bacillati</taxon>
        <taxon>Actinomycetota</taxon>
        <taxon>Actinomycetes</taxon>
        <taxon>Micrococcales</taxon>
        <taxon>Brevibacteriaceae</taxon>
        <taxon>Brevibacterium</taxon>
    </lineage>
</organism>
<evidence type="ECO:0000313" key="6">
    <source>
        <dbReference type="Proteomes" id="UP000253509"/>
    </source>
</evidence>
<evidence type="ECO:0000256" key="3">
    <source>
        <dbReference type="SAM" id="SignalP"/>
    </source>
</evidence>
<protein>
    <submittedName>
        <fullName evidence="5">Amino acid ABC transporter substrate-binding protein (PAAT family)</fullName>
    </submittedName>
</protein>
<feature type="domain" description="Solute-binding protein family 3/N-terminal" evidence="4">
    <location>
        <begin position="68"/>
        <end position="302"/>
    </location>
</feature>
<feature type="chain" id="PRO_5039619949" evidence="3">
    <location>
        <begin position="22"/>
        <end position="313"/>
    </location>
</feature>
<dbReference type="PROSITE" id="PS51257">
    <property type="entry name" value="PROKAR_LIPOPROTEIN"/>
    <property type="match status" value="1"/>
</dbReference>